<evidence type="ECO:0000313" key="2">
    <source>
        <dbReference type="Proteomes" id="UP000244727"/>
    </source>
</evidence>
<dbReference type="Proteomes" id="UP000244727">
    <property type="component" value="Chromosome"/>
</dbReference>
<dbReference type="KEGG" id="harc:HARCEL1_02325"/>
<proteinExistence type="predicted"/>
<gene>
    <name evidence="1" type="ORF">HARCEL1_02325</name>
</gene>
<sequence>MQIVGYRARTDEPAALALASEGAVDRVPLAPGADLAYTLGPRRCAGRVEGDRHESCDRSAAPYCDRHTDRWPCARCTGDCALPLESCREPHAIYLAAFAPDEFKVGVTRDWRLETRLREQGADRAAHLRTVADGRRARQIEAQIAERIGDSVRVATKIDGLHRSVDPDAWETLLAAFDHEATYAFEYGVDLDHRPIRETVATGTVRATKGRVALLAAGPTTVAVDLRDLVGHEVTAERSDRRRQAALGAFE</sequence>
<keyword evidence="2" id="KW-1185">Reference proteome</keyword>
<organism evidence="1 2">
    <name type="scientific">Halococcoides cellulosivorans</name>
    <dbReference type="NCBI Taxonomy" id="1679096"/>
    <lineage>
        <taxon>Archaea</taxon>
        <taxon>Methanobacteriati</taxon>
        <taxon>Methanobacteriota</taxon>
        <taxon>Stenosarchaea group</taxon>
        <taxon>Halobacteria</taxon>
        <taxon>Halobacteriales</taxon>
        <taxon>Haloarculaceae</taxon>
        <taxon>Halococcoides</taxon>
    </lineage>
</organism>
<accession>A0A2R4WYK2</accession>
<dbReference type="EMBL" id="CP028858">
    <property type="protein sequence ID" value="AWB26627.1"/>
    <property type="molecule type" value="Genomic_DNA"/>
</dbReference>
<dbReference type="RefSeq" id="WP_108380996.1">
    <property type="nucleotide sequence ID" value="NZ_CP028858.1"/>
</dbReference>
<dbReference type="AlphaFoldDB" id="A0A2R4WYK2"/>
<dbReference type="InterPro" id="IPR021246">
    <property type="entry name" value="DUF2797"/>
</dbReference>
<protein>
    <submittedName>
        <fullName evidence="1">DUF2797 domain-containing protein</fullName>
    </submittedName>
</protein>
<dbReference type="GeneID" id="36511306"/>
<reference evidence="1 2" key="1">
    <citation type="submission" date="2018-04" db="EMBL/GenBank/DDBJ databases">
        <title>Halococcoides cellulosivorans gen. nov., sp. nov., an extremely halophilic cellulose-utilizing haloarchaeon from hypersaline lakes.</title>
        <authorList>
            <person name="Sorokin D.Y."/>
            <person name="Toshchakov S.V."/>
            <person name="Samarov N.I."/>
            <person name="Korzhenkov A."/>
            <person name="Kublanov I.V."/>
        </authorList>
    </citation>
    <scope>NUCLEOTIDE SEQUENCE [LARGE SCALE GENOMIC DNA]</scope>
    <source>
        <strain evidence="1 2">HArcel1</strain>
    </source>
</reference>
<name>A0A2R4WYK2_9EURY</name>
<evidence type="ECO:0000313" key="1">
    <source>
        <dbReference type="EMBL" id="AWB26627.1"/>
    </source>
</evidence>
<dbReference type="Pfam" id="PF10977">
    <property type="entry name" value="DUF2797"/>
    <property type="match status" value="1"/>
</dbReference>